<dbReference type="Proteomes" id="UP000054018">
    <property type="component" value="Unassembled WGS sequence"/>
</dbReference>
<accession>A0A0C9YC47</accession>
<organism evidence="1 2">
    <name type="scientific">Pisolithus microcarpus 441</name>
    <dbReference type="NCBI Taxonomy" id="765257"/>
    <lineage>
        <taxon>Eukaryota</taxon>
        <taxon>Fungi</taxon>
        <taxon>Dikarya</taxon>
        <taxon>Basidiomycota</taxon>
        <taxon>Agaricomycotina</taxon>
        <taxon>Agaricomycetes</taxon>
        <taxon>Agaricomycetidae</taxon>
        <taxon>Boletales</taxon>
        <taxon>Sclerodermatineae</taxon>
        <taxon>Pisolithaceae</taxon>
        <taxon>Pisolithus</taxon>
    </lineage>
</organism>
<reference evidence="1 2" key="1">
    <citation type="submission" date="2014-04" db="EMBL/GenBank/DDBJ databases">
        <authorList>
            <consortium name="DOE Joint Genome Institute"/>
            <person name="Kuo A."/>
            <person name="Kohler A."/>
            <person name="Costa M.D."/>
            <person name="Nagy L.G."/>
            <person name="Floudas D."/>
            <person name="Copeland A."/>
            <person name="Barry K.W."/>
            <person name="Cichocki N."/>
            <person name="Veneault-Fourrey C."/>
            <person name="LaButti K."/>
            <person name="Lindquist E.A."/>
            <person name="Lipzen A."/>
            <person name="Lundell T."/>
            <person name="Morin E."/>
            <person name="Murat C."/>
            <person name="Sun H."/>
            <person name="Tunlid A."/>
            <person name="Henrissat B."/>
            <person name="Grigoriev I.V."/>
            <person name="Hibbett D.S."/>
            <person name="Martin F."/>
            <person name="Nordberg H.P."/>
            <person name="Cantor M.N."/>
            <person name="Hua S.X."/>
        </authorList>
    </citation>
    <scope>NUCLEOTIDE SEQUENCE [LARGE SCALE GENOMIC DNA]</scope>
    <source>
        <strain evidence="1 2">441</strain>
    </source>
</reference>
<dbReference type="SUPFAM" id="SSF56112">
    <property type="entry name" value="Protein kinase-like (PK-like)"/>
    <property type="match status" value="1"/>
</dbReference>
<protein>
    <recommendedName>
        <fullName evidence="3">Aminoglycoside phosphotransferase domain-containing protein</fullName>
    </recommendedName>
</protein>
<keyword evidence="2" id="KW-1185">Reference proteome</keyword>
<dbReference type="OrthoDB" id="2618950at2759"/>
<evidence type="ECO:0008006" key="3">
    <source>
        <dbReference type="Google" id="ProtNLM"/>
    </source>
</evidence>
<name>A0A0C9YC47_9AGAM</name>
<evidence type="ECO:0000313" key="2">
    <source>
        <dbReference type="Proteomes" id="UP000054018"/>
    </source>
</evidence>
<dbReference type="EMBL" id="KN833944">
    <property type="protein sequence ID" value="KIK14331.1"/>
    <property type="molecule type" value="Genomic_DNA"/>
</dbReference>
<sequence>MLHQLLTAPRELTQTERDRIFNHFQSLPLHVRAYTNHFDIDLEGKPTLFVKYGCDVLAEASTQSFFYALAQKDESAPGIPKVYDAFCEKGWCFFVMEKIELPTLSTCEISEDDAVQSVAPLVKWLFLAQAPSVPPSIFGRISSEEACVWHSFFKDHWAPLPFANADALTKYVNKAFSYAPGKSKRSISFSDDLAIYHSDIRKDNFLHDTKTKKTWIVDFQHIGVFPEPFQVYAFFNTGNRFAAAVGDCLGLQRSDVTDRMTWASGLLRQIGGDGSLNLDKFGERIYK</sequence>
<dbReference type="HOGENOM" id="CLU_084529_0_0_1"/>
<dbReference type="STRING" id="765257.A0A0C9YC47"/>
<proteinExistence type="predicted"/>
<gene>
    <name evidence="1" type="ORF">PISMIDRAFT_688044</name>
</gene>
<dbReference type="AlphaFoldDB" id="A0A0C9YC47"/>
<dbReference type="InterPro" id="IPR011009">
    <property type="entry name" value="Kinase-like_dom_sf"/>
</dbReference>
<evidence type="ECO:0000313" key="1">
    <source>
        <dbReference type="EMBL" id="KIK14331.1"/>
    </source>
</evidence>
<reference evidence="2" key="2">
    <citation type="submission" date="2015-01" db="EMBL/GenBank/DDBJ databases">
        <title>Evolutionary Origins and Diversification of the Mycorrhizal Mutualists.</title>
        <authorList>
            <consortium name="DOE Joint Genome Institute"/>
            <consortium name="Mycorrhizal Genomics Consortium"/>
            <person name="Kohler A."/>
            <person name="Kuo A."/>
            <person name="Nagy L.G."/>
            <person name="Floudas D."/>
            <person name="Copeland A."/>
            <person name="Barry K.W."/>
            <person name="Cichocki N."/>
            <person name="Veneault-Fourrey C."/>
            <person name="LaButti K."/>
            <person name="Lindquist E.A."/>
            <person name="Lipzen A."/>
            <person name="Lundell T."/>
            <person name="Morin E."/>
            <person name="Murat C."/>
            <person name="Riley R."/>
            <person name="Ohm R."/>
            <person name="Sun H."/>
            <person name="Tunlid A."/>
            <person name="Henrissat B."/>
            <person name="Grigoriev I.V."/>
            <person name="Hibbett D.S."/>
            <person name="Martin F."/>
        </authorList>
    </citation>
    <scope>NUCLEOTIDE SEQUENCE [LARGE SCALE GENOMIC DNA]</scope>
    <source>
        <strain evidence="2">441</strain>
    </source>
</reference>